<sequence length="88" mass="9464">MAAPFDGHAVVRGFEIIGVESDLMNVHSWLCHGYEADAGVHLNQWGLIGSHAQVSSVLAWMLELPAEEAPEPVYWTVAAIAEVGHALS</sequence>
<evidence type="ECO:0000313" key="2">
    <source>
        <dbReference type="Proteomes" id="UP000605897"/>
    </source>
</evidence>
<reference evidence="2" key="1">
    <citation type="journal article" date="2019" name="Int. J. Syst. Evol. Microbiol.">
        <title>The Global Catalogue of Microorganisms (GCM) 10K type strain sequencing project: providing services to taxonomists for standard genome sequencing and annotation.</title>
        <authorList>
            <consortium name="The Broad Institute Genomics Platform"/>
            <consortium name="The Broad Institute Genome Sequencing Center for Infectious Disease"/>
            <person name="Wu L."/>
            <person name="Ma J."/>
        </authorList>
    </citation>
    <scope>NUCLEOTIDE SEQUENCE [LARGE SCALE GENOMIC DNA]</scope>
    <source>
        <strain evidence="2">CGMCC 4.7677</strain>
    </source>
</reference>
<protein>
    <submittedName>
        <fullName evidence="1">Uncharacterized protein</fullName>
    </submittedName>
</protein>
<name>A0ABQ3INF9_9PSEU</name>
<gene>
    <name evidence="1" type="ORF">GCM10017786_19600</name>
</gene>
<accession>A0ABQ3INF9</accession>
<organism evidence="1 2">
    <name type="scientific">Amycolatopsis deserti</name>
    <dbReference type="NCBI Taxonomy" id="185696"/>
    <lineage>
        <taxon>Bacteria</taxon>
        <taxon>Bacillati</taxon>
        <taxon>Actinomycetota</taxon>
        <taxon>Actinomycetes</taxon>
        <taxon>Pseudonocardiales</taxon>
        <taxon>Pseudonocardiaceae</taxon>
        <taxon>Amycolatopsis</taxon>
    </lineage>
</organism>
<dbReference type="Proteomes" id="UP000605897">
    <property type="component" value="Unassembled WGS sequence"/>
</dbReference>
<dbReference type="EMBL" id="BNAU01000002">
    <property type="protein sequence ID" value="GHE87845.1"/>
    <property type="molecule type" value="Genomic_DNA"/>
</dbReference>
<comment type="caution">
    <text evidence="1">The sequence shown here is derived from an EMBL/GenBank/DDBJ whole genome shotgun (WGS) entry which is preliminary data.</text>
</comment>
<evidence type="ECO:0000313" key="1">
    <source>
        <dbReference type="EMBL" id="GHE87845.1"/>
    </source>
</evidence>
<keyword evidence="2" id="KW-1185">Reference proteome</keyword>
<proteinExistence type="predicted"/>
<dbReference type="RefSeq" id="WP_229874363.1">
    <property type="nucleotide sequence ID" value="NZ_BNAU01000002.1"/>
</dbReference>